<protein>
    <submittedName>
        <fullName evidence="1">Heterotetrameric sarcosine oxidase gamma subunit</fullName>
    </submittedName>
</protein>
<evidence type="ECO:0000313" key="2">
    <source>
        <dbReference type="Proteomes" id="UP000245390"/>
    </source>
</evidence>
<comment type="caution">
    <text evidence="1">The sequence shown here is derived from an EMBL/GenBank/DDBJ whole genome shotgun (WGS) entry which is preliminary data.</text>
</comment>
<sequence length="189" mass="19571">MSDAVTALRGRSFTGMVTVEDAGPVGMVTVRADLADETVRAALAAAGSDLPEAGGLTWSDDGGTLWMSPDEALILCAADEAAQKASALARALDGSHALVADVSQARIVIRLTGRDALVREVLAKLSPADLRASAFPVGRVRRTRLGQVAAAFWFPAEGEAMLICFRSVADYAFALLSNAAAPGSDVGHF</sequence>
<accession>A0A316GAC0</accession>
<dbReference type="AlphaFoldDB" id="A0A316GAC0"/>
<organism evidence="1 2">
    <name type="scientific">Silicimonas algicola</name>
    <dbReference type="NCBI Taxonomy" id="1826607"/>
    <lineage>
        <taxon>Bacteria</taxon>
        <taxon>Pseudomonadati</taxon>
        <taxon>Pseudomonadota</taxon>
        <taxon>Alphaproteobacteria</taxon>
        <taxon>Rhodobacterales</taxon>
        <taxon>Paracoccaceae</taxon>
    </lineage>
</organism>
<dbReference type="InterPro" id="IPR007375">
    <property type="entry name" value="SoxG"/>
</dbReference>
<name>A0A316GAC0_9RHOB</name>
<dbReference type="InterPro" id="IPR027266">
    <property type="entry name" value="TrmE/GcvT-like"/>
</dbReference>
<keyword evidence="2" id="KW-1185">Reference proteome</keyword>
<evidence type="ECO:0000313" key="1">
    <source>
        <dbReference type="EMBL" id="PWK57155.1"/>
    </source>
</evidence>
<gene>
    <name evidence="1" type="ORF">C8D95_103394</name>
</gene>
<dbReference type="RefSeq" id="WP_109758897.1">
    <property type="nucleotide sequence ID" value="NZ_CP034588.1"/>
</dbReference>
<dbReference type="KEGG" id="salo:EF888_10175"/>
<reference evidence="1 2" key="1">
    <citation type="submission" date="2018-05" db="EMBL/GenBank/DDBJ databases">
        <title>Genomic Encyclopedia of Type Strains, Phase IV (KMG-IV): sequencing the most valuable type-strain genomes for metagenomic binning, comparative biology and taxonomic classification.</title>
        <authorList>
            <person name="Goeker M."/>
        </authorList>
    </citation>
    <scope>NUCLEOTIDE SEQUENCE [LARGE SCALE GENOMIC DNA]</scope>
    <source>
        <strain evidence="1 2">DSM 103371</strain>
    </source>
</reference>
<dbReference type="Gene3D" id="3.30.70.1520">
    <property type="entry name" value="Heterotetrameric sarcosine oxidase"/>
    <property type="match status" value="1"/>
</dbReference>
<proteinExistence type="predicted"/>
<dbReference type="Proteomes" id="UP000245390">
    <property type="component" value="Unassembled WGS sequence"/>
</dbReference>
<dbReference type="OrthoDB" id="9814782at2"/>
<dbReference type="Pfam" id="PF04268">
    <property type="entry name" value="SoxG"/>
    <property type="match status" value="1"/>
</dbReference>
<dbReference type="EMBL" id="QGGV01000003">
    <property type="protein sequence ID" value="PWK57155.1"/>
    <property type="molecule type" value="Genomic_DNA"/>
</dbReference>
<dbReference type="Gene3D" id="3.30.1360.120">
    <property type="entry name" value="Probable tRNA modification gtpase trme, domain 1"/>
    <property type="match status" value="1"/>
</dbReference>
<dbReference type="SUPFAM" id="SSF103025">
    <property type="entry name" value="Folate-binding domain"/>
    <property type="match status" value="1"/>
</dbReference>